<dbReference type="AlphaFoldDB" id="A0A1I4QM30"/>
<organism evidence="12 13">
    <name type="scientific">Nitrosomonas nitrosa</name>
    <dbReference type="NCBI Taxonomy" id="52442"/>
    <lineage>
        <taxon>Bacteria</taxon>
        <taxon>Pseudomonadati</taxon>
        <taxon>Pseudomonadota</taxon>
        <taxon>Betaproteobacteria</taxon>
        <taxon>Nitrosomonadales</taxon>
        <taxon>Nitrosomonadaceae</taxon>
        <taxon>Nitrosomonas</taxon>
    </lineage>
</organism>
<dbReference type="GO" id="GO:0043043">
    <property type="term" value="P:peptide biosynthetic process"/>
    <property type="evidence" value="ECO:0007669"/>
    <property type="project" value="InterPro"/>
</dbReference>
<dbReference type="NCBIfam" id="TIGR00038">
    <property type="entry name" value="efp"/>
    <property type="match status" value="1"/>
</dbReference>
<dbReference type="Gene3D" id="2.40.50.140">
    <property type="entry name" value="Nucleic acid-binding proteins"/>
    <property type="match status" value="2"/>
</dbReference>
<feature type="domain" description="Translation elongation factor P/YeiP central" evidence="11">
    <location>
        <begin position="70"/>
        <end position="124"/>
    </location>
</feature>
<dbReference type="InterPro" id="IPR008991">
    <property type="entry name" value="Translation_prot_SH3-like_sf"/>
</dbReference>
<dbReference type="EMBL" id="FOUF01000015">
    <property type="protein sequence ID" value="SFM40770.1"/>
    <property type="molecule type" value="Genomic_DNA"/>
</dbReference>
<dbReference type="FunFam" id="2.40.50.140:FF:000009">
    <property type="entry name" value="Elongation factor P"/>
    <property type="match status" value="1"/>
</dbReference>
<dbReference type="PANTHER" id="PTHR30053">
    <property type="entry name" value="ELONGATION FACTOR P"/>
    <property type="match status" value="1"/>
</dbReference>
<proteinExistence type="inferred from homology"/>
<evidence type="ECO:0000256" key="9">
    <source>
        <dbReference type="RuleBase" id="RU004389"/>
    </source>
</evidence>
<evidence type="ECO:0000256" key="6">
    <source>
        <dbReference type="ARBA" id="ARBA00022917"/>
    </source>
</evidence>
<dbReference type="PIRSF" id="PIRSF005901">
    <property type="entry name" value="EF-P"/>
    <property type="match status" value="1"/>
</dbReference>
<dbReference type="GO" id="GO:0003746">
    <property type="term" value="F:translation elongation factor activity"/>
    <property type="evidence" value="ECO:0007669"/>
    <property type="project" value="UniProtKB-UniRule"/>
</dbReference>
<evidence type="ECO:0000259" key="11">
    <source>
        <dbReference type="SMART" id="SM01185"/>
    </source>
</evidence>
<dbReference type="RefSeq" id="WP_090669120.1">
    <property type="nucleotide sequence ID" value="NZ_FOUF01000015.1"/>
</dbReference>
<evidence type="ECO:0000259" key="10">
    <source>
        <dbReference type="SMART" id="SM00841"/>
    </source>
</evidence>
<dbReference type="Pfam" id="PF01132">
    <property type="entry name" value="EFP"/>
    <property type="match status" value="1"/>
</dbReference>
<dbReference type="InterPro" id="IPR001059">
    <property type="entry name" value="Transl_elong_P/YeiP_cen"/>
</dbReference>
<evidence type="ECO:0000256" key="1">
    <source>
        <dbReference type="ARBA" id="ARBA00004496"/>
    </source>
</evidence>
<dbReference type="Pfam" id="PF08207">
    <property type="entry name" value="EFP_N"/>
    <property type="match status" value="1"/>
</dbReference>
<dbReference type="Proteomes" id="UP000199561">
    <property type="component" value="Unassembled WGS sequence"/>
</dbReference>
<comment type="subcellular location">
    <subcellularLocation>
        <location evidence="1 7">Cytoplasm</location>
    </subcellularLocation>
</comment>
<dbReference type="InterPro" id="IPR020599">
    <property type="entry name" value="Transl_elong_fac_P/YeiP"/>
</dbReference>
<keyword evidence="5 7" id="KW-0251">Elongation factor</keyword>
<dbReference type="CDD" id="cd05794">
    <property type="entry name" value="S1_EF-P_repeat_2"/>
    <property type="match status" value="1"/>
</dbReference>
<dbReference type="STRING" id="52442.SAMN05421880_11567"/>
<dbReference type="InterPro" id="IPR013852">
    <property type="entry name" value="Transl_elong_P/YeiP_CS"/>
</dbReference>
<evidence type="ECO:0000256" key="2">
    <source>
        <dbReference type="ARBA" id="ARBA00004815"/>
    </source>
</evidence>
<dbReference type="Pfam" id="PF09285">
    <property type="entry name" value="Elong-fact-P_C"/>
    <property type="match status" value="1"/>
</dbReference>
<dbReference type="SUPFAM" id="SSF50104">
    <property type="entry name" value="Translation proteins SH3-like domain"/>
    <property type="match status" value="1"/>
</dbReference>
<dbReference type="PANTHER" id="PTHR30053:SF14">
    <property type="entry name" value="TRANSLATION ELONGATION FACTOR KOW-LIKE DOMAIN-CONTAINING PROTEIN"/>
    <property type="match status" value="1"/>
</dbReference>
<dbReference type="InterPro" id="IPR015365">
    <property type="entry name" value="Elong-fact-P_C"/>
</dbReference>
<dbReference type="InterPro" id="IPR014722">
    <property type="entry name" value="Rib_uL2_dom2"/>
</dbReference>
<dbReference type="HAMAP" id="MF_00141">
    <property type="entry name" value="EF_P"/>
    <property type="match status" value="1"/>
</dbReference>
<evidence type="ECO:0000256" key="7">
    <source>
        <dbReference type="HAMAP-Rule" id="MF_00141"/>
    </source>
</evidence>
<dbReference type="UniPathway" id="UPA00345"/>
<dbReference type="InterPro" id="IPR012340">
    <property type="entry name" value="NA-bd_OB-fold"/>
</dbReference>
<dbReference type="SMART" id="SM00841">
    <property type="entry name" value="Elong-fact-P_C"/>
    <property type="match status" value="1"/>
</dbReference>
<comment type="function">
    <text evidence="7">Involved in peptide bond synthesis. Stimulates efficient translation and peptide-bond synthesis on native or reconstituted 70S ribosomes in vitro. Probably functions indirectly by altering the affinity of the ribosome for aminoacyl-tRNA, thus increasing their reactivity as acceptors for peptidyl transferase.</text>
</comment>
<evidence type="ECO:0000256" key="5">
    <source>
        <dbReference type="ARBA" id="ARBA00022768"/>
    </source>
</evidence>
<dbReference type="CDD" id="cd04470">
    <property type="entry name" value="S1_EF-P_repeat_1"/>
    <property type="match status" value="1"/>
</dbReference>
<keyword evidence="4 7" id="KW-0963">Cytoplasm</keyword>
<evidence type="ECO:0000313" key="12">
    <source>
        <dbReference type="EMBL" id="SFM40770.1"/>
    </source>
</evidence>
<dbReference type="SUPFAM" id="SSF50249">
    <property type="entry name" value="Nucleic acid-binding proteins"/>
    <property type="match status" value="2"/>
</dbReference>
<dbReference type="PROSITE" id="PS01275">
    <property type="entry name" value="EFP"/>
    <property type="match status" value="1"/>
</dbReference>
<keyword evidence="6 7" id="KW-0648">Protein biosynthesis</keyword>
<dbReference type="FunFam" id="2.40.50.140:FF:000004">
    <property type="entry name" value="Elongation factor P"/>
    <property type="match status" value="1"/>
</dbReference>
<evidence type="ECO:0000256" key="4">
    <source>
        <dbReference type="ARBA" id="ARBA00022490"/>
    </source>
</evidence>
<evidence type="ECO:0000256" key="3">
    <source>
        <dbReference type="ARBA" id="ARBA00009479"/>
    </source>
</evidence>
<name>A0A1I4QM30_9PROT</name>
<feature type="domain" description="Elongation factor P C-terminal" evidence="10">
    <location>
        <begin position="132"/>
        <end position="187"/>
    </location>
</feature>
<dbReference type="NCBIfam" id="NF001810">
    <property type="entry name" value="PRK00529.1"/>
    <property type="match status" value="1"/>
</dbReference>
<gene>
    <name evidence="7" type="primary">efp</name>
    <name evidence="12" type="ORF">SAMN05421880_11567</name>
</gene>
<dbReference type="InterPro" id="IPR013185">
    <property type="entry name" value="Transl_elong_KOW-like"/>
</dbReference>
<dbReference type="Gene3D" id="2.30.30.30">
    <property type="match status" value="1"/>
</dbReference>
<accession>A0A1I4QM30</accession>
<keyword evidence="13" id="KW-1185">Reference proteome</keyword>
<dbReference type="SMART" id="SM01185">
    <property type="entry name" value="EFP"/>
    <property type="match status" value="1"/>
</dbReference>
<reference evidence="12 13" key="1">
    <citation type="submission" date="2016-10" db="EMBL/GenBank/DDBJ databases">
        <authorList>
            <person name="de Groot N.N."/>
        </authorList>
    </citation>
    <scope>NUCLEOTIDE SEQUENCE [LARGE SCALE GENOMIC DNA]</scope>
    <source>
        <strain evidence="12 13">Nm146</strain>
    </source>
</reference>
<evidence type="ECO:0000313" key="13">
    <source>
        <dbReference type="Proteomes" id="UP000199561"/>
    </source>
</evidence>
<dbReference type="InterPro" id="IPR011768">
    <property type="entry name" value="Transl_elongation_fac_P"/>
</dbReference>
<sequence>MTKVLATEIRVGNLIEWDKRIWRILKCYHVHVGGRGGAFMQVEMKDIEAGTKTNQRFRTEDKVERALVEPREMTFLYQEGNDYVFMDKQTYEQLNLSQDFLEGQSEYLLPNTDVLVNFHNDRPIGVQLPSSVILTVVDTEPSLKGATATSSSKPATLETGLVVMVPSFVLQGEKIKVNTDSGEYIERV</sequence>
<comment type="similarity">
    <text evidence="3 7 9">Belongs to the elongation factor P family.</text>
</comment>
<comment type="pathway">
    <text evidence="2 7">Protein biosynthesis; polypeptide chain elongation.</text>
</comment>
<evidence type="ECO:0000256" key="8">
    <source>
        <dbReference type="NCBIfam" id="TIGR00038"/>
    </source>
</evidence>
<protein>
    <recommendedName>
        <fullName evidence="7 8">Elongation factor P</fullName>
        <shortName evidence="7">EF-P</shortName>
    </recommendedName>
</protein>
<dbReference type="GO" id="GO:0005829">
    <property type="term" value="C:cytosol"/>
    <property type="evidence" value="ECO:0007669"/>
    <property type="project" value="UniProtKB-ARBA"/>
</dbReference>